<evidence type="ECO:0000313" key="4">
    <source>
        <dbReference type="Proteomes" id="UP000183255"/>
    </source>
</evidence>
<keyword evidence="2" id="KW-0812">Transmembrane</keyword>
<sequence length="270" mass="30987">MKCSNCGHGNVEGSKYCNQCGCPLTDKKVTLGGYSSEHRKFISARTQDNNLQYVKDESRPFYERRKRPDEDGIYDPDFERNKPKKSVIMRMTLVILLALFVFVAYNAVKIAVDTQQERIAQAEIKKQQQALADELKQLENYREKFNTVVESYESQSKLIEENITHLTTLRVNRFMKGLGLGDVFNGIVNKVLDVSDVYDLKERSATLNVLVEELAFPPETFIAKYETLGVLKNVENSISQMISGDITSETKDNLIELHEEYKRLLVDIKR</sequence>
<reference evidence="3 4" key="1">
    <citation type="submission" date="2016-10" db="EMBL/GenBank/DDBJ databases">
        <authorList>
            <person name="de Groot N.N."/>
        </authorList>
    </citation>
    <scope>NUCLEOTIDE SEQUENCE [LARGE SCALE GENOMIC DNA]</scope>
    <source>
        <strain evidence="3 4">CGMCC 1.5058</strain>
    </source>
</reference>
<dbReference type="RefSeq" id="WP_031572990.1">
    <property type="nucleotide sequence ID" value="NZ_FNDZ01000001.1"/>
</dbReference>
<evidence type="ECO:0000256" key="2">
    <source>
        <dbReference type="SAM" id="Phobius"/>
    </source>
</evidence>
<keyword evidence="2" id="KW-0472">Membrane</keyword>
<name>A0A1G8GDK2_9CLOT</name>
<evidence type="ECO:0008006" key="5">
    <source>
        <dbReference type="Google" id="ProtNLM"/>
    </source>
</evidence>
<feature type="transmembrane region" description="Helical" evidence="2">
    <location>
        <begin position="87"/>
        <end position="108"/>
    </location>
</feature>
<protein>
    <recommendedName>
        <fullName evidence="5">Zinc-ribbon domain-containing protein</fullName>
    </recommendedName>
</protein>
<organism evidence="3 4">
    <name type="scientific">Proteiniclasticum ruminis</name>
    <dbReference type="NCBI Taxonomy" id="398199"/>
    <lineage>
        <taxon>Bacteria</taxon>
        <taxon>Bacillati</taxon>
        <taxon>Bacillota</taxon>
        <taxon>Clostridia</taxon>
        <taxon>Eubacteriales</taxon>
        <taxon>Clostridiaceae</taxon>
        <taxon>Proteiniclasticum</taxon>
    </lineage>
</organism>
<feature type="coiled-coil region" evidence="1">
    <location>
        <begin position="105"/>
        <end position="155"/>
    </location>
</feature>
<evidence type="ECO:0000313" key="3">
    <source>
        <dbReference type="EMBL" id="SDH92463.1"/>
    </source>
</evidence>
<dbReference type="EMBL" id="FNDZ01000001">
    <property type="protein sequence ID" value="SDH92463.1"/>
    <property type="molecule type" value="Genomic_DNA"/>
</dbReference>
<keyword evidence="1" id="KW-0175">Coiled coil</keyword>
<dbReference type="Proteomes" id="UP000183255">
    <property type="component" value="Unassembled WGS sequence"/>
</dbReference>
<accession>A0A1G8GDK2</accession>
<proteinExistence type="predicted"/>
<evidence type="ECO:0000256" key="1">
    <source>
        <dbReference type="SAM" id="Coils"/>
    </source>
</evidence>
<gene>
    <name evidence="3" type="ORF">SAMN05421804_101224</name>
</gene>
<dbReference type="AlphaFoldDB" id="A0A1G8GDK2"/>
<keyword evidence="2" id="KW-1133">Transmembrane helix</keyword>